<accession>A0A8T1W9E1</accession>
<feature type="compositionally biased region" description="Low complexity" evidence="3">
    <location>
        <begin position="281"/>
        <end position="298"/>
    </location>
</feature>
<keyword evidence="1" id="KW-0677">Repeat</keyword>
<evidence type="ECO:0000256" key="1">
    <source>
        <dbReference type="ARBA" id="ARBA00022737"/>
    </source>
</evidence>
<dbReference type="PANTHER" id="PTHR23084">
    <property type="entry name" value="PHOSPHATIDYLINOSITOL-4-PHOSPHATE 5-KINASE RELATED"/>
    <property type="match status" value="1"/>
</dbReference>
<dbReference type="Proteomes" id="UP000693981">
    <property type="component" value="Unassembled WGS sequence"/>
</dbReference>
<name>A0A8T1W9E1_9STRA</name>
<evidence type="ECO:0000313" key="6">
    <source>
        <dbReference type="Proteomes" id="UP000693981"/>
    </source>
</evidence>
<organism evidence="5 6">
    <name type="scientific">Phytophthora boehmeriae</name>
    <dbReference type="NCBI Taxonomy" id="109152"/>
    <lineage>
        <taxon>Eukaryota</taxon>
        <taxon>Sar</taxon>
        <taxon>Stramenopiles</taxon>
        <taxon>Oomycota</taxon>
        <taxon>Peronosporomycetes</taxon>
        <taxon>Peronosporales</taxon>
        <taxon>Peronosporaceae</taxon>
        <taxon>Phytophthora</taxon>
    </lineage>
</organism>
<dbReference type="SMART" id="SM00698">
    <property type="entry name" value="MORN"/>
    <property type="match status" value="17"/>
</dbReference>
<feature type="region of interest" description="Disordered" evidence="3">
    <location>
        <begin position="256"/>
        <end position="301"/>
    </location>
</feature>
<dbReference type="PROSITE" id="PS50020">
    <property type="entry name" value="WW_DOMAIN_2"/>
    <property type="match status" value="1"/>
</dbReference>
<dbReference type="EMBL" id="JAGDFL010000446">
    <property type="protein sequence ID" value="KAG7388319.1"/>
    <property type="molecule type" value="Genomic_DNA"/>
</dbReference>
<dbReference type="AlphaFoldDB" id="A0A8T1W9E1"/>
<evidence type="ECO:0000256" key="3">
    <source>
        <dbReference type="SAM" id="MobiDB-lite"/>
    </source>
</evidence>
<sequence>MPDPFEQYRRQQLFRRVYEKRLAAIAVRQQILCRDNALREEIQCNMKHFVATSLQCRYRGWKGRCIAARKWQRHRAAIAIGRIIRGFLGRRRAAEEKRKLRQVLHSPIALKLLLERSTVVRTVKNWQELLDSHTNEYFYFHIFTHDSQWLPPESYQQFLSCSWPECDVIAKTIHEIHEHYRTVHVWYCPVCLMKVCTLTFPFCPMCKSICSHDPVTGEILGPGDTQLQAIQQAKEAKDELRRQNEEAYQHRMQHWSELAGQQEKSRGLTSKKHRSLGFGKPTPSAASSTSATTSATTSNKDSDEVVLAHLRDLDPSVLDVEWLASWHHKAKQDRVFAKALLRFGSLYVGDFHARQKSFHGIGELIYTNGGRYVGQWKNNQRHGKGIYQSVDGYEYTGDWVDGMKHGLGIQVLPSGERYVGQFVEGKFHGMGVYFAANGDKYEGQFQDNHPNGFGKFKKVTGDRFVGNTTDGLANGVGIISTAHGEVYKGHWENDFRQGSGVCFYPNGAVYTGEWWRGRWSGHGVYISSEGIKYIGEFSKGKQHGKGKLFFDNNDIFDGYFVHGEAHGSGKTKGVYHFHDSSNMYRGDWAHNKRHGKGVYTFLGGSSYKGTFVHDHVEGRGVMTYANGNVYTGDFINAEKHGEGVYHWQNGSLYEGHFEHGVIQGIGKIVYATGHTYEGHWQDNKKHGKGKFIYRNGDIYDGEWRADRRHGMGTFTWNPNKPQQESYEGMWDDERRHGKGIYRYANGTTYEGDWNYGKRNGMGIFTWPNGDIYSGQFVNEMQHDFGSFYCASTGDTYEGHWDMNVPIMAFGVATKSKAVADTSCK</sequence>
<evidence type="ECO:0000256" key="2">
    <source>
        <dbReference type="SAM" id="Coils"/>
    </source>
</evidence>
<comment type="caution">
    <text evidence="5">The sequence shown here is derived from an EMBL/GenBank/DDBJ whole genome shotgun (WGS) entry which is preliminary data.</text>
</comment>
<dbReference type="PANTHER" id="PTHR23084:SF263">
    <property type="entry name" value="MORN REPEAT-CONTAINING PROTEIN 1"/>
    <property type="match status" value="1"/>
</dbReference>
<dbReference type="InterPro" id="IPR003409">
    <property type="entry name" value="MORN"/>
</dbReference>
<protein>
    <submittedName>
        <fullName evidence="5">Phosphatidylinositol-4-phosphate 5-kinase-like protein 1</fullName>
    </submittedName>
</protein>
<keyword evidence="2" id="KW-0175">Coiled coil</keyword>
<dbReference type="Pfam" id="PF02493">
    <property type="entry name" value="MORN"/>
    <property type="match status" value="16"/>
</dbReference>
<proteinExistence type="predicted"/>
<evidence type="ECO:0000259" key="4">
    <source>
        <dbReference type="PROSITE" id="PS50020"/>
    </source>
</evidence>
<reference evidence="5" key="1">
    <citation type="submission" date="2021-02" db="EMBL/GenBank/DDBJ databases">
        <authorList>
            <person name="Palmer J.M."/>
        </authorList>
    </citation>
    <scope>NUCLEOTIDE SEQUENCE</scope>
    <source>
        <strain evidence="5">SCRP23</strain>
    </source>
</reference>
<dbReference type="InterPro" id="IPR001202">
    <property type="entry name" value="WW_dom"/>
</dbReference>
<keyword evidence="6" id="KW-1185">Reference proteome</keyword>
<dbReference type="OrthoDB" id="270720at2759"/>
<feature type="coiled-coil region" evidence="2">
    <location>
        <begin position="223"/>
        <end position="253"/>
    </location>
</feature>
<gene>
    <name evidence="5" type="primary">PIP5KL1_8</name>
    <name evidence="5" type="ORF">PHYBOEH_007898</name>
</gene>
<dbReference type="PROSITE" id="PS50096">
    <property type="entry name" value="IQ"/>
    <property type="match status" value="1"/>
</dbReference>
<feature type="domain" description="WW" evidence="4">
    <location>
        <begin position="126"/>
        <end position="154"/>
    </location>
</feature>
<evidence type="ECO:0000313" key="5">
    <source>
        <dbReference type="EMBL" id="KAG7388319.1"/>
    </source>
</evidence>
<dbReference type="PROSITE" id="PS01159">
    <property type="entry name" value="WW_DOMAIN_1"/>
    <property type="match status" value="1"/>
</dbReference>